<feature type="region of interest" description="Disordered" evidence="1">
    <location>
        <begin position="672"/>
        <end position="747"/>
    </location>
</feature>
<organism evidence="2 3">
    <name type="scientific">Leishmania tarentolae</name>
    <name type="common">Sauroleishmania tarentolae</name>
    <dbReference type="NCBI Taxonomy" id="5689"/>
    <lineage>
        <taxon>Eukaryota</taxon>
        <taxon>Discoba</taxon>
        <taxon>Euglenozoa</taxon>
        <taxon>Kinetoplastea</taxon>
        <taxon>Metakinetoplastina</taxon>
        <taxon>Trypanosomatida</taxon>
        <taxon>Trypanosomatidae</taxon>
        <taxon>Leishmaniinae</taxon>
        <taxon>Leishmania</taxon>
        <taxon>lizard Leishmania</taxon>
    </lineage>
</organism>
<feature type="compositionally biased region" description="Polar residues" evidence="1">
    <location>
        <begin position="97"/>
        <end position="109"/>
    </location>
</feature>
<feature type="compositionally biased region" description="Pro residues" evidence="1">
    <location>
        <begin position="724"/>
        <end position="744"/>
    </location>
</feature>
<feature type="compositionally biased region" description="Polar residues" evidence="1">
    <location>
        <begin position="369"/>
        <end position="378"/>
    </location>
</feature>
<feature type="compositionally biased region" description="Polar residues" evidence="1">
    <location>
        <begin position="870"/>
        <end position="884"/>
    </location>
</feature>
<feature type="compositionally biased region" description="Low complexity" evidence="1">
    <location>
        <begin position="754"/>
        <end position="771"/>
    </location>
</feature>
<evidence type="ECO:0000313" key="2">
    <source>
        <dbReference type="EMBL" id="GET85539.1"/>
    </source>
</evidence>
<feature type="region of interest" description="Disordered" evidence="1">
    <location>
        <begin position="89"/>
        <end position="109"/>
    </location>
</feature>
<comment type="caution">
    <text evidence="2">The sequence shown here is derived from an EMBL/GenBank/DDBJ whole genome shotgun (WGS) entry which is preliminary data.</text>
</comment>
<feature type="compositionally biased region" description="Low complexity" evidence="1">
    <location>
        <begin position="934"/>
        <end position="950"/>
    </location>
</feature>
<feature type="compositionally biased region" description="Pro residues" evidence="1">
    <location>
        <begin position="462"/>
        <end position="474"/>
    </location>
</feature>
<evidence type="ECO:0000313" key="3">
    <source>
        <dbReference type="Proteomes" id="UP000419144"/>
    </source>
</evidence>
<name>A0A640KDF1_LEITA</name>
<sequence length="1655" mass="170195">MVVLASVVRGGTHKSCSAAADTDDGVSGSGHRNSVIAPRGADDSSEDARLPYPLPALPSPLTTVKDEGHHTDSKLHECFAERIIRNTETAENGLGGRQSSPGEGSISTTTHMALSPSVVRVRPRANTTSDVPFIHVHGKDGSITPCPARAKSTTSAAASPNSMYDCSGTPLPRFSPTHMPNSFRDHMSSPPLRAFSTAYVHTGAFSAEAGQRLGSMGSLIISAASNSRRPEPLSEEALCDAQQLSAFSGLVPASGSRSRNHIASRGEVSLPPHTPLAASAPQDAEPPSIPENGTSPMLSGVHSCRLSSEPALGPDVVTFTAADGVATPISNAVSAKQHPTPTASALLHVSEQEPQPADSAPPLHDWASSVRNTSTSVARSPCCREESGPTSPVRKVSLLAVTPLLASTAIAITSAQPPRSLGTLLHSNSPSAPSSPLPAAPSPSLSAPTLAFASPTHLQRPRMPPPSLPTPPQQHPEQQQMTSPTRMTLLVHGSEQGEACADHGEGLLSLHGNRHTPLGGLEKGSPGEAGTLYGSSLGGCGGSTGDPTPFSSPEAAGLTAGPNSSIFQSSARPQSKPQQLEASSLGASPLSTQPIARPLASRPRILSTGAVAHSTSPLSLLAPPSATPANVFNGGEHNHSRNVASGGGTAAGGAGGFRSPLMFRSPFASVLAPQAHHHQPHHSHHSATASPHPCLFPRHASVQPPTTPLQLPIQPSPAVQHGPSPSPGLPQQPRQQRPPEPSPPQTLMLSIASSSSLYSGSSPPPLVLSDPALGSGPLPASSLTPTQGCGAPLATALSPTSAHHLAGEPQAAVRRTSRVDSPLVLPLSATMSCLASPSFVSAPWSGTSSPGGAGPARGSSLAPFPGTPGLPSTSSWPTPSEAISNSESLPMAAATMVHEEADVEGTLKVNESCAVGTKGRRMIYGAEGSDAIASHDSSPPLDQQQQQQQPHSHHCVHSVHHSSARGVAAQPAVCAKAWRVLEVSAGNSADGDADVCSEDEQQRLSIAPPADSATVQQPYKDEAPCGVMEVPKSPGMCREGDDSEMNAPRGVQKEADIGNDKGGNLEGEVAASEDVREAPFLMGRCSGSRSSISVHDATSSAASAPPALQPRAMSLHSRSSGSAYVPEHVTEASEEALAVERGFSASSIFMPILPRTAGRAASSRATAALKTAHKRHLWVSAFASLSHGKSGVAPGSGWARGSGAAARLTEHLSASSPPFPSTMSPNHRMTFGTAGSSRSNSSCLGSRCRGSPQQNRARSGRTSSVTIIGVAEDEPVPMLAPGVTSPRPDFTAAGALPREASVSTRSASAQAAPMFPVGVSPLTELPLSPPSCGAGSSAPYRWSPSCNGDMLTPDMAAAAAAAVQRLHRQRPNTIPPLSILPASSPKASAATQSLEGNAEAEHNASALTEVTHQQQQRESDDMKAFVAAASEAVAPPSVSATENDELLDPLLQGRKKGCNRPLHRTPSSVARAVAMALRRPSLSEGFTGGGVPLHNALSHIPNLLMRTTYTPQPTGADPTTAANPGESRAKPRQYVHEDESTKAEAAAVPHLHTSVVSAEDSVDDGAAVHGMFEVLRQSQDEQEQLPPSEQQQAQLGGCFRHPSSSPNLGTIPSSASPAVLAAPQPPSETKTALSVTTSASRRRHRCTGTSPRPNP</sequence>
<feature type="compositionally biased region" description="Polar residues" evidence="1">
    <location>
        <begin position="1602"/>
        <end position="1611"/>
    </location>
</feature>
<dbReference type="VEuPathDB" id="TriTrypDB:LtaPh_0303400"/>
<dbReference type="Proteomes" id="UP000419144">
    <property type="component" value="Unassembled WGS sequence"/>
</dbReference>
<feature type="compositionally biased region" description="Basic and acidic residues" evidence="1">
    <location>
        <begin position="40"/>
        <end position="49"/>
    </location>
</feature>
<gene>
    <name evidence="2" type="ORF">LtaPh_0303400</name>
</gene>
<feature type="region of interest" description="Disordered" evidence="1">
    <location>
        <begin position="511"/>
        <end position="594"/>
    </location>
</feature>
<feature type="region of interest" description="Disordered" evidence="1">
    <location>
        <begin position="1510"/>
        <end position="1531"/>
    </location>
</feature>
<evidence type="ECO:0000256" key="1">
    <source>
        <dbReference type="SAM" id="MobiDB-lite"/>
    </source>
</evidence>
<feature type="compositionally biased region" description="Low complexity" evidence="1">
    <location>
        <begin position="1235"/>
        <end position="1251"/>
    </location>
</feature>
<feature type="region of interest" description="Disordered" evidence="1">
    <location>
        <begin position="9"/>
        <end position="49"/>
    </location>
</feature>
<feature type="compositionally biased region" description="Low complexity" evidence="1">
    <location>
        <begin position="442"/>
        <end position="455"/>
    </location>
</feature>
<dbReference type="EMBL" id="BLBS01000003">
    <property type="protein sequence ID" value="GET85539.1"/>
    <property type="molecule type" value="Genomic_DNA"/>
</dbReference>
<feature type="compositionally biased region" description="Low complexity" evidence="1">
    <location>
        <begin position="1584"/>
        <end position="1595"/>
    </location>
</feature>
<feature type="region of interest" description="Disordered" evidence="1">
    <location>
        <begin position="930"/>
        <end position="962"/>
    </location>
</feature>
<feature type="region of interest" description="Disordered" evidence="1">
    <location>
        <begin position="421"/>
        <end position="483"/>
    </location>
</feature>
<dbReference type="OrthoDB" id="267894at2759"/>
<feature type="region of interest" description="Disordered" evidence="1">
    <location>
        <begin position="1578"/>
        <end position="1655"/>
    </location>
</feature>
<feature type="compositionally biased region" description="Low complexity" evidence="1">
    <location>
        <begin position="1612"/>
        <end position="1622"/>
    </location>
</feature>
<reference evidence="2" key="1">
    <citation type="submission" date="2019-11" db="EMBL/GenBank/DDBJ databases">
        <title>Leishmania tarentolae CDS.</title>
        <authorList>
            <person name="Goto Y."/>
            <person name="Yamagishi J."/>
        </authorList>
    </citation>
    <scope>NUCLEOTIDE SEQUENCE [LARGE SCALE GENOMIC DNA]</scope>
    <source>
        <strain evidence="2">Parrot Tar II</strain>
    </source>
</reference>
<accession>A0A640KDF1</accession>
<feature type="compositionally biased region" description="Polar residues" evidence="1">
    <location>
        <begin position="1628"/>
        <end position="1639"/>
    </location>
</feature>
<protein>
    <submittedName>
        <fullName evidence="2">Uncharacterized protein</fullName>
    </submittedName>
</protein>
<feature type="region of interest" description="Disordered" evidence="1">
    <location>
        <begin position="266"/>
        <end position="302"/>
    </location>
</feature>
<feature type="compositionally biased region" description="Low complexity" evidence="1">
    <location>
        <begin position="708"/>
        <end position="717"/>
    </location>
</feature>
<feature type="region of interest" description="Disordered" evidence="1">
    <location>
        <begin position="350"/>
        <end position="391"/>
    </location>
</feature>
<feature type="compositionally biased region" description="Polar residues" evidence="1">
    <location>
        <begin position="561"/>
        <end position="594"/>
    </location>
</feature>
<feature type="compositionally biased region" description="Polar residues" evidence="1">
    <location>
        <begin position="1212"/>
        <end position="1227"/>
    </location>
</feature>
<feature type="compositionally biased region" description="Basic residues" evidence="1">
    <location>
        <begin position="951"/>
        <end position="962"/>
    </location>
</feature>
<feature type="region of interest" description="Disordered" evidence="1">
    <location>
        <begin position="1211"/>
        <end position="1263"/>
    </location>
</feature>
<feature type="region of interest" description="Disordered" evidence="1">
    <location>
        <begin position="1374"/>
        <end position="1401"/>
    </location>
</feature>
<feature type="compositionally biased region" description="Polar residues" evidence="1">
    <location>
        <begin position="1252"/>
        <end position="1263"/>
    </location>
</feature>
<keyword evidence="3" id="KW-1185">Reference proteome</keyword>
<proteinExistence type="predicted"/>
<feature type="region of interest" description="Disordered" evidence="1">
    <location>
        <begin position="629"/>
        <end position="651"/>
    </location>
</feature>
<feature type="region of interest" description="Disordered" evidence="1">
    <location>
        <begin position="844"/>
        <end position="884"/>
    </location>
</feature>
<feature type="compositionally biased region" description="Low complexity" evidence="1">
    <location>
        <begin position="1375"/>
        <end position="1390"/>
    </location>
</feature>
<feature type="compositionally biased region" description="Basic residues" evidence="1">
    <location>
        <begin position="675"/>
        <end position="685"/>
    </location>
</feature>
<feature type="region of interest" description="Disordered" evidence="1">
    <location>
        <begin position="754"/>
        <end position="773"/>
    </location>
</feature>